<reference evidence="5 6" key="1">
    <citation type="submission" date="2020-08" db="EMBL/GenBank/DDBJ databases">
        <title>Genomic Encyclopedia of Type Strains, Phase IV (KMG-IV): sequencing the most valuable type-strain genomes for metagenomic binning, comparative biology and taxonomic classification.</title>
        <authorList>
            <person name="Goeker M."/>
        </authorList>
    </citation>
    <scope>NUCLEOTIDE SEQUENCE [LARGE SCALE GENOMIC DNA]</scope>
    <source>
        <strain evidence="5 6">DSM 45385</strain>
    </source>
</reference>
<evidence type="ECO:0000256" key="3">
    <source>
        <dbReference type="SAM" id="SignalP"/>
    </source>
</evidence>
<evidence type="ECO:0000313" key="5">
    <source>
        <dbReference type="EMBL" id="MBB5079172.1"/>
    </source>
</evidence>
<sequence length="130" mass="13943">MRKHLLAILAAVVTVAALTGAAPAQASVGTLILGQNQSLGGLNWTFSETNGNLSPTGSDDRASSLRVTGDSAWVVYQHDNNGGRAYCVLPGQSINDLHHRWWQFGDTISSVQRLIGPNCFNFPMFLSTTL</sequence>
<proteinExistence type="inferred from homology"/>
<dbReference type="InterPro" id="IPR011024">
    <property type="entry name" value="G_crystallin-like"/>
</dbReference>
<evidence type="ECO:0000259" key="4">
    <source>
        <dbReference type="SMART" id="SM00247"/>
    </source>
</evidence>
<keyword evidence="3" id="KW-0732">Signal</keyword>
<keyword evidence="2" id="KW-0677">Repeat</keyword>
<feature type="chain" id="PRO_5030673921" description="Beta/gamma crystallin 'Greek key' domain-containing protein" evidence="3">
    <location>
        <begin position="27"/>
        <end position="130"/>
    </location>
</feature>
<evidence type="ECO:0000256" key="1">
    <source>
        <dbReference type="ARBA" id="ARBA00009646"/>
    </source>
</evidence>
<keyword evidence="6" id="KW-1185">Reference proteome</keyword>
<name>A0A7W8A425_9ACTN</name>
<feature type="signal peptide" evidence="3">
    <location>
        <begin position="1"/>
        <end position="26"/>
    </location>
</feature>
<dbReference type="SUPFAM" id="SSF49695">
    <property type="entry name" value="gamma-Crystallin-like"/>
    <property type="match status" value="1"/>
</dbReference>
<comment type="similarity">
    <text evidence="1">Belongs to the beta/gamma-crystallin family.</text>
</comment>
<dbReference type="Gene3D" id="2.60.20.10">
    <property type="entry name" value="Crystallins"/>
    <property type="match status" value="1"/>
</dbReference>
<dbReference type="Proteomes" id="UP000568380">
    <property type="component" value="Unassembled WGS sequence"/>
</dbReference>
<accession>A0A7W8A425</accession>
<dbReference type="RefSeq" id="WP_184964602.1">
    <property type="nucleotide sequence ID" value="NZ_JACHIN010000006.1"/>
</dbReference>
<organism evidence="5 6">
    <name type="scientific">Nonomuraea endophytica</name>
    <dbReference type="NCBI Taxonomy" id="714136"/>
    <lineage>
        <taxon>Bacteria</taxon>
        <taxon>Bacillati</taxon>
        <taxon>Actinomycetota</taxon>
        <taxon>Actinomycetes</taxon>
        <taxon>Streptosporangiales</taxon>
        <taxon>Streptosporangiaceae</taxon>
        <taxon>Nonomuraea</taxon>
    </lineage>
</organism>
<gene>
    <name evidence="5" type="ORF">HNR40_004658</name>
</gene>
<protein>
    <recommendedName>
        <fullName evidence="4">Beta/gamma crystallin 'Greek key' domain-containing protein</fullName>
    </recommendedName>
</protein>
<evidence type="ECO:0000313" key="6">
    <source>
        <dbReference type="Proteomes" id="UP000568380"/>
    </source>
</evidence>
<dbReference type="InterPro" id="IPR001064">
    <property type="entry name" value="Beta/gamma_crystallin"/>
</dbReference>
<evidence type="ECO:0000256" key="2">
    <source>
        <dbReference type="ARBA" id="ARBA00022737"/>
    </source>
</evidence>
<dbReference type="AlphaFoldDB" id="A0A7W8A425"/>
<dbReference type="SMART" id="SM00247">
    <property type="entry name" value="XTALbg"/>
    <property type="match status" value="1"/>
</dbReference>
<dbReference type="EMBL" id="JACHIN010000006">
    <property type="protein sequence ID" value="MBB5079172.1"/>
    <property type="molecule type" value="Genomic_DNA"/>
</dbReference>
<feature type="domain" description="Beta/gamma crystallin 'Greek key'" evidence="4">
    <location>
        <begin position="30"/>
        <end position="114"/>
    </location>
</feature>
<comment type="caution">
    <text evidence="5">The sequence shown here is derived from an EMBL/GenBank/DDBJ whole genome shotgun (WGS) entry which is preliminary data.</text>
</comment>
<dbReference type="Pfam" id="PF00030">
    <property type="entry name" value="Crystall"/>
    <property type="match status" value="1"/>
</dbReference>